<dbReference type="InterPro" id="IPR002889">
    <property type="entry name" value="WSC_carb-bd"/>
</dbReference>
<evidence type="ECO:0000256" key="5">
    <source>
        <dbReference type="ARBA" id="ARBA00023136"/>
    </source>
</evidence>
<keyword evidence="2 8" id="KW-0812">Transmembrane</keyword>
<evidence type="ECO:0000256" key="2">
    <source>
        <dbReference type="ARBA" id="ARBA00022692"/>
    </source>
</evidence>
<protein>
    <recommendedName>
        <fullName evidence="9">WSC domain-containing protein</fullName>
    </recommendedName>
</protein>
<dbReference type="GO" id="GO:0005886">
    <property type="term" value="C:plasma membrane"/>
    <property type="evidence" value="ECO:0007669"/>
    <property type="project" value="TreeGrafter"/>
</dbReference>
<evidence type="ECO:0000256" key="6">
    <source>
        <dbReference type="ARBA" id="ARBA00023180"/>
    </source>
</evidence>
<dbReference type="PANTHER" id="PTHR24269:SF16">
    <property type="entry name" value="PROTEIN SLG1"/>
    <property type="match status" value="1"/>
</dbReference>
<keyword evidence="5 8" id="KW-0472">Membrane</keyword>
<keyword evidence="4 8" id="KW-1133">Transmembrane helix</keyword>
<gene>
    <name evidence="10" type="ORF">G7Y89_g11773</name>
</gene>
<proteinExistence type="predicted"/>
<evidence type="ECO:0000256" key="8">
    <source>
        <dbReference type="SAM" id="Phobius"/>
    </source>
</evidence>
<reference evidence="10 11" key="1">
    <citation type="submission" date="2020-03" db="EMBL/GenBank/DDBJ databases">
        <title>Draft Genome Sequence of Cudoniella acicularis.</title>
        <authorList>
            <person name="Buettner E."/>
            <person name="Kellner H."/>
        </authorList>
    </citation>
    <scope>NUCLEOTIDE SEQUENCE [LARGE SCALE GENOMIC DNA]</scope>
    <source>
        <strain evidence="10 11">DSM 108380</strain>
    </source>
</reference>
<evidence type="ECO:0000256" key="4">
    <source>
        <dbReference type="ARBA" id="ARBA00022989"/>
    </source>
</evidence>
<accession>A0A8H4VXK1</accession>
<keyword evidence="6" id="KW-0325">Glycoprotein</keyword>
<dbReference type="PROSITE" id="PS51212">
    <property type="entry name" value="WSC"/>
    <property type="match status" value="1"/>
</dbReference>
<evidence type="ECO:0000256" key="7">
    <source>
        <dbReference type="SAM" id="MobiDB-lite"/>
    </source>
</evidence>
<evidence type="ECO:0000256" key="3">
    <source>
        <dbReference type="ARBA" id="ARBA00022729"/>
    </source>
</evidence>
<dbReference type="OrthoDB" id="5985073at2759"/>
<dbReference type="Proteomes" id="UP000566819">
    <property type="component" value="Unassembled WGS sequence"/>
</dbReference>
<evidence type="ECO:0000313" key="10">
    <source>
        <dbReference type="EMBL" id="KAF4626383.1"/>
    </source>
</evidence>
<dbReference type="Pfam" id="PF01822">
    <property type="entry name" value="WSC"/>
    <property type="match status" value="1"/>
</dbReference>
<dbReference type="PANTHER" id="PTHR24269">
    <property type="entry name" value="KREMEN PROTEIN"/>
    <property type="match status" value="1"/>
</dbReference>
<organism evidence="10 11">
    <name type="scientific">Cudoniella acicularis</name>
    <dbReference type="NCBI Taxonomy" id="354080"/>
    <lineage>
        <taxon>Eukaryota</taxon>
        <taxon>Fungi</taxon>
        <taxon>Dikarya</taxon>
        <taxon>Ascomycota</taxon>
        <taxon>Pezizomycotina</taxon>
        <taxon>Leotiomycetes</taxon>
        <taxon>Helotiales</taxon>
        <taxon>Tricladiaceae</taxon>
        <taxon>Cudoniella</taxon>
    </lineage>
</organism>
<feature type="transmembrane region" description="Helical" evidence="8">
    <location>
        <begin position="159"/>
        <end position="192"/>
    </location>
</feature>
<dbReference type="SMART" id="SM00321">
    <property type="entry name" value="WSC"/>
    <property type="match status" value="1"/>
</dbReference>
<sequence length="246" mass="25796">MALPLPPPPYPFPLDLRVRPRGITVAPVIGYAYEGCWVDNSDNRILAAERVDNIGLDPTLCRNICAAVDYSIFGIENSSECYCDNTIETTVSAPATDCSMTCGGDSADQCGGWSRINIYSATTPLSAVTAMTTNTVLTSSSTTTPSSGASSSSPSSSSVTLTIGAIAGIAIGSAAAAALVCSVVFLVFFLFYRRHIQPPTSVAASPNQGEAVLRETWVPGYPGSSEVVEGNLYRPVYEMGVLKTQS</sequence>
<dbReference type="EMBL" id="JAAMPI010001162">
    <property type="protein sequence ID" value="KAF4626383.1"/>
    <property type="molecule type" value="Genomic_DNA"/>
</dbReference>
<comment type="caution">
    <text evidence="10">The sequence shown here is derived from an EMBL/GenBank/DDBJ whole genome shotgun (WGS) entry which is preliminary data.</text>
</comment>
<dbReference type="InterPro" id="IPR051836">
    <property type="entry name" value="Kremen_rcpt"/>
</dbReference>
<evidence type="ECO:0000313" key="11">
    <source>
        <dbReference type="Proteomes" id="UP000566819"/>
    </source>
</evidence>
<comment type="subcellular location">
    <subcellularLocation>
        <location evidence="1">Membrane</location>
        <topology evidence="1">Single-pass membrane protein</topology>
    </subcellularLocation>
</comment>
<name>A0A8H4VXK1_9HELO</name>
<feature type="region of interest" description="Disordered" evidence="7">
    <location>
        <begin position="138"/>
        <end position="157"/>
    </location>
</feature>
<feature type="domain" description="WSC" evidence="9">
    <location>
        <begin position="30"/>
        <end position="122"/>
    </location>
</feature>
<dbReference type="AlphaFoldDB" id="A0A8H4VXK1"/>
<evidence type="ECO:0000256" key="1">
    <source>
        <dbReference type="ARBA" id="ARBA00004167"/>
    </source>
</evidence>
<evidence type="ECO:0000259" key="9">
    <source>
        <dbReference type="PROSITE" id="PS51212"/>
    </source>
</evidence>
<keyword evidence="3" id="KW-0732">Signal</keyword>
<keyword evidence="11" id="KW-1185">Reference proteome</keyword>